<keyword evidence="1" id="KW-0472">Membrane</keyword>
<reference evidence="2" key="2">
    <citation type="submission" date="2020-11" db="EMBL/GenBank/DDBJ databases">
        <authorList>
            <person name="McCartney M.A."/>
            <person name="Auch B."/>
            <person name="Kono T."/>
            <person name="Mallez S."/>
            <person name="Becker A."/>
            <person name="Gohl D.M."/>
            <person name="Silverstein K.A.T."/>
            <person name="Koren S."/>
            <person name="Bechman K.B."/>
            <person name="Herman A."/>
            <person name="Abrahante J.E."/>
            <person name="Garbe J."/>
        </authorList>
    </citation>
    <scope>NUCLEOTIDE SEQUENCE</scope>
    <source>
        <strain evidence="2">Duluth1</strain>
        <tissue evidence="2">Whole animal</tissue>
    </source>
</reference>
<feature type="transmembrane region" description="Helical" evidence="1">
    <location>
        <begin position="50"/>
        <end position="71"/>
    </location>
</feature>
<keyword evidence="1" id="KW-1133">Transmembrane helix</keyword>
<keyword evidence="3" id="KW-1185">Reference proteome</keyword>
<evidence type="ECO:0000313" key="2">
    <source>
        <dbReference type="EMBL" id="KAH3783433.1"/>
    </source>
</evidence>
<protein>
    <submittedName>
        <fullName evidence="2">Uncharacterized protein</fullName>
    </submittedName>
</protein>
<evidence type="ECO:0000313" key="3">
    <source>
        <dbReference type="Proteomes" id="UP000828390"/>
    </source>
</evidence>
<dbReference type="EMBL" id="JAIWYP010000008">
    <property type="protein sequence ID" value="KAH3783433.1"/>
    <property type="molecule type" value="Genomic_DNA"/>
</dbReference>
<evidence type="ECO:0000256" key="1">
    <source>
        <dbReference type="SAM" id="Phobius"/>
    </source>
</evidence>
<dbReference type="AlphaFoldDB" id="A0A9D4EQB1"/>
<gene>
    <name evidence="2" type="ORF">DPMN_161371</name>
</gene>
<comment type="caution">
    <text evidence="2">The sequence shown here is derived from an EMBL/GenBank/DDBJ whole genome shotgun (WGS) entry which is preliminary data.</text>
</comment>
<sequence length="85" mass="10200">MLSFVRSKSSVLCRLRQEIYRNKLNFNRNAQFSDVPPEDYKKLPIDNRKAYMIILMIVIMAPLPSLLDWFGKYNEESKKWRSENN</sequence>
<proteinExistence type="predicted"/>
<dbReference type="Proteomes" id="UP000828390">
    <property type="component" value="Unassembled WGS sequence"/>
</dbReference>
<organism evidence="2 3">
    <name type="scientific">Dreissena polymorpha</name>
    <name type="common">Zebra mussel</name>
    <name type="synonym">Mytilus polymorpha</name>
    <dbReference type="NCBI Taxonomy" id="45954"/>
    <lineage>
        <taxon>Eukaryota</taxon>
        <taxon>Metazoa</taxon>
        <taxon>Spiralia</taxon>
        <taxon>Lophotrochozoa</taxon>
        <taxon>Mollusca</taxon>
        <taxon>Bivalvia</taxon>
        <taxon>Autobranchia</taxon>
        <taxon>Heteroconchia</taxon>
        <taxon>Euheterodonta</taxon>
        <taxon>Imparidentia</taxon>
        <taxon>Neoheterodontei</taxon>
        <taxon>Myida</taxon>
        <taxon>Dreissenoidea</taxon>
        <taxon>Dreissenidae</taxon>
        <taxon>Dreissena</taxon>
    </lineage>
</organism>
<name>A0A9D4EQB1_DREPO</name>
<keyword evidence="1" id="KW-0812">Transmembrane</keyword>
<reference evidence="2" key="1">
    <citation type="journal article" date="2019" name="bioRxiv">
        <title>The Genome of the Zebra Mussel, Dreissena polymorpha: A Resource for Invasive Species Research.</title>
        <authorList>
            <person name="McCartney M.A."/>
            <person name="Auch B."/>
            <person name="Kono T."/>
            <person name="Mallez S."/>
            <person name="Zhang Y."/>
            <person name="Obille A."/>
            <person name="Becker A."/>
            <person name="Abrahante J.E."/>
            <person name="Garbe J."/>
            <person name="Badalamenti J.P."/>
            <person name="Herman A."/>
            <person name="Mangelson H."/>
            <person name="Liachko I."/>
            <person name="Sullivan S."/>
            <person name="Sone E.D."/>
            <person name="Koren S."/>
            <person name="Silverstein K.A.T."/>
            <person name="Beckman K.B."/>
            <person name="Gohl D.M."/>
        </authorList>
    </citation>
    <scope>NUCLEOTIDE SEQUENCE</scope>
    <source>
        <strain evidence="2">Duluth1</strain>
        <tissue evidence="2">Whole animal</tissue>
    </source>
</reference>
<accession>A0A9D4EQB1</accession>